<evidence type="ECO:0000256" key="5">
    <source>
        <dbReference type="SAM" id="SignalP"/>
    </source>
</evidence>
<keyword evidence="4" id="KW-0281">Fimbrium</keyword>
<accession>A0ABU4QNS3</accession>
<evidence type="ECO:0000256" key="2">
    <source>
        <dbReference type="ARBA" id="ARBA00006671"/>
    </source>
</evidence>
<dbReference type="PANTHER" id="PTHR33420:SF3">
    <property type="entry name" value="FIMBRIAL SUBUNIT ELFA"/>
    <property type="match status" value="1"/>
</dbReference>
<comment type="similarity">
    <text evidence="2">Belongs to the fimbrial protein family.</text>
</comment>
<feature type="signal peptide" evidence="5">
    <location>
        <begin position="1"/>
        <end position="38"/>
    </location>
</feature>
<dbReference type="EMBL" id="JAWXRD010000006">
    <property type="protein sequence ID" value="MDX6039893.1"/>
    <property type="molecule type" value="Genomic_DNA"/>
</dbReference>
<sequence>MTMIETMNGAGCRMVVPGKGIAALLIACAVGLPSVACADPDKWNVEGEHGELHVYGEFVEGACRLDMASQNQEVTLGTIPTQLLSKVGSRGEGVAFVMRLRDCVHIGGNMLDQRTGNHLWDRYQPMVSVTFIAPADVDTPELVKVEGITGMGLRMTDSAGRDIRLGQRGAPQFAAPGNDALIYRVQPERTAQALTSGEWRATVGFELNYD</sequence>
<proteinExistence type="inferred from homology"/>
<dbReference type="InterPro" id="IPR036937">
    <property type="entry name" value="Adhesion_dom_fimbrial_sf"/>
</dbReference>
<reference evidence="7 8" key="1">
    <citation type="submission" date="2023-11" db="EMBL/GenBank/DDBJ databases">
        <title>Scandinavium wanjuensis sp. nov., isolated from lettuce South Korea.</title>
        <authorList>
            <person name="Park J."/>
            <person name="Park S."/>
            <person name="Oh K.K."/>
            <person name="Cho G.S."/>
            <person name="Franz C.M.A.P."/>
        </authorList>
    </citation>
    <scope>NUCLEOTIDE SEQUENCE [LARGE SCALE GENOMIC DNA]</scope>
    <source>
        <strain evidence="7 8">V105_6</strain>
    </source>
</reference>
<comment type="subcellular location">
    <subcellularLocation>
        <location evidence="1">Fimbrium</location>
    </subcellularLocation>
</comment>
<name>A0ABU4QNS3_9ENTR</name>
<protein>
    <submittedName>
        <fullName evidence="7">Fimbrial protein</fullName>
    </submittedName>
</protein>
<organism evidence="7 8">
    <name type="scientific">Scandinavium lactucae</name>
    <dbReference type="NCBI Taxonomy" id="3095028"/>
    <lineage>
        <taxon>Bacteria</taxon>
        <taxon>Pseudomonadati</taxon>
        <taxon>Pseudomonadota</taxon>
        <taxon>Gammaproteobacteria</taxon>
        <taxon>Enterobacterales</taxon>
        <taxon>Enterobacteriaceae</taxon>
        <taxon>Scandinavium</taxon>
    </lineage>
</organism>
<gene>
    <name evidence="7" type="ORF">SIK69_06730</name>
</gene>
<evidence type="ECO:0000256" key="4">
    <source>
        <dbReference type="ARBA" id="ARBA00023263"/>
    </source>
</evidence>
<comment type="caution">
    <text evidence="7">The sequence shown here is derived from an EMBL/GenBank/DDBJ whole genome shotgun (WGS) entry which is preliminary data.</text>
</comment>
<dbReference type="InterPro" id="IPR000259">
    <property type="entry name" value="Adhesion_dom_fimbrial"/>
</dbReference>
<dbReference type="InterPro" id="IPR050263">
    <property type="entry name" value="Bact_Fimbrial_Adh_Pro"/>
</dbReference>
<evidence type="ECO:0000256" key="1">
    <source>
        <dbReference type="ARBA" id="ARBA00004561"/>
    </source>
</evidence>
<feature type="domain" description="Fimbrial-type adhesion" evidence="6">
    <location>
        <begin position="53"/>
        <end position="210"/>
    </location>
</feature>
<feature type="chain" id="PRO_5045136149" evidence="5">
    <location>
        <begin position="39"/>
        <end position="210"/>
    </location>
</feature>
<evidence type="ECO:0000313" key="7">
    <source>
        <dbReference type="EMBL" id="MDX6039893.1"/>
    </source>
</evidence>
<dbReference type="PANTHER" id="PTHR33420">
    <property type="entry name" value="FIMBRIAL SUBUNIT ELFA-RELATED"/>
    <property type="match status" value="1"/>
</dbReference>
<evidence type="ECO:0000256" key="3">
    <source>
        <dbReference type="ARBA" id="ARBA00022729"/>
    </source>
</evidence>
<dbReference type="InterPro" id="IPR008966">
    <property type="entry name" value="Adhesion_dom_sf"/>
</dbReference>
<dbReference type="Proteomes" id="UP001275664">
    <property type="component" value="Unassembled WGS sequence"/>
</dbReference>
<dbReference type="Gene3D" id="2.60.40.1090">
    <property type="entry name" value="Fimbrial-type adhesion domain"/>
    <property type="match status" value="1"/>
</dbReference>
<evidence type="ECO:0000259" key="6">
    <source>
        <dbReference type="Pfam" id="PF00419"/>
    </source>
</evidence>
<dbReference type="RefSeq" id="WP_319785698.1">
    <property type="nucleotide sequence ID" value="NZ_JAWXRD010000006.1"/>
</dbReference>
<dbReference type="Pfam" id="PF00419">
    <property type="entry name" value="Fimbrial"/>
    <property type="match status" value="1"/>
</dbReference>
<keyword evidence="3 5" id="KW-0732">Signal</keyword>
<keyword evidence="8" id="KW-1185">Reference proteome</keyword>
<evidence type="ECO:0000313" key="8">
    <source>
        <dbReference type="Proteomes" id="UP001275664"/>
    </source>
</evidence>
<dbReference type="SUPFAM" id="SSF49401">
    <property type="entry name" value="Bacterial adhesins"/>
    <property type="match status" value="1"/>
</dbReference>